<dbReference type="GO" id="GO:0016757">
    <property type="term" value="F:glycosyltransferase activity"/>
    <property type="evidence" value="ECO:0007669"/>
    <property type="project" value="InterPro"/>
</dbReference>
<organism evidence="3 4">
    <name type="scientific">Ensifer canadensis</name>
    <dbReference type="NCBI Taxonomy" id="555315"/>
    <lineage>
        <taxon>Bacteria</taxon>
        <taxon>Pseudomonadati</taxon>
        <taxon>Pseudomonadota</taxon>
        <taxon>Alphaproteobacteria</taxon>
        <taxon>Hyphomicrobiales</taxon>
        <taxon>Rhizobiaceae</taxon>
        <taxon>Sinorhizobium/Ensifer group</taxon>
        <taxon>Ensifer</taxon>
    </lineage>
</organism>
<name>A0AAW4FSI6_9HYPH</name>
<evidence type="ECO:0000259" key="1">
    <source>
        <dbReference type="Pfam" id="PF00534"/>
    </source>
</evidence>
<proteinExistence type="predicted"/>
<dbReference type="SUPFAM" id="SSF53756">
    <property type="entry name" value="UDP-Glycosyltransferase/glycogen phosphorylase"/>
    <property type="match status" value="1"/>
</dbReference>
<dbReference type="Gene3D" id="3.40.50.2000">
    <property type="entry name" value="Glycogen Phosphorylase B"/>
    <property type="match status" value="2"/>
</dbReference>
<evidence type="ECO:0000259" key="2">
    <source>
        <dbReference type="Pfam" id="PF13439"/>
    </source>
</evidence>
<dbReference type="PANTHER" id="PTHR12526">
    <property type="entry name" value="GLYCOSYLTRANSFERASE"/>
    <property type="match status" value="1"/>
</dbReference>
<sequence length="399" mass="43438">MAGIPVLHCITGLNVGGAEYMLARFGAKLAQTHYDPSVLSLMSPGPIARDLQAANIDVATLQMNQSRPGPRALVRLRAIVRSSRPSLLHGWMYHGNVAASLGALLGERQPTIWSIHHSIANLASEKLLTRAVIRLSASLSHRTSAISYCSRVSADQHEALGFDPDKRRIIPNGVDCDQFRPRPDARRYLCDTLSVPTERFLVGNVARAHPMKDHGTFVRAIATLRSLGLDAHGILIGDGHENGIVRHLAAELGITPMITVSNARADIDRLMPGLDLFMLSSAWGEAFPLVVAEAMASGVPAIATDVGDCAWLLGDRQMVVEPENADGLAKLAASILCLSQSARRQLGERARRRVVERFSLRSYVDSHLALYDEILDQQATNAARQIGWQAPVNAARRMR</sequence>
<protein>
    <submittedName>
        <fullName evidence="3">Glycosyltransferase</fullName>
    </submittedName>
</protein>
<dbReference type="InterPro" id="IPR028098">
    <property type="entry name" value="Glyco_trans_4-like_N"/>
</dbReference>
<dbReference type="Pfam" id="PF00534">
    <property type="entry name" value="Glycos_transf_1"/>
    <property type="match status" value="1"/>
</dbReference>
<evidence type="ECO:0000313" key="4">
    <source>
        <dbReference type="Proteomes" id="UP000744980"/>
    </source>
</evidence>
<accession>A0AAW4FSI6</accession>
<keyword evidence="4" id="KW-1185">Reference proteome</keyword>
<dbReference type="Pfam" id="PF13439">
    <property type="entry name" value="Glyco_transf_4"/>
    <property type="match status" value="1"/>
</dbReference>
<dbReference type="RefSeq" id="WP_203529077.1">
    <property type="nucleotide sequence ID" value="NZ_CP083374.1"/>
</dbReference>
<reference evidence="3 4" key="1">
    <citation type="submission" date="2020-01" db="EMBL/GenBank/DDBJ databases">
        <title>Draft genome assembly of Ensifer adhaerens T173.</title>
        <authorList>
            <person name="Craig J.E."/>
            <person name="Stinchcombe J.R."/>
        </authorList>
    </citation>
    <scope>NUCLEOTIDE SEQUENCE [LARGE SCALE GENOMIC DNA]</scope>
    <source>
        <strain evidence="3 4">T173</strain>
    </source>
</reference>
<feature type="domain" description="Glycosyl transferase family 1" evidence="1">
    <location>
        <begin position="196"/>
        <end position="353"/>
    </location>
</feature>
<comment type="caution">
    <text evidence="3">The sequence shown here is derived from an EMBL/GenBank/DDBJ whole genome shotgun (WGS) entry which is preliminary data.</text>
</comment>
<dbReference type="AlphaFoldDB" id="A0AAW4FSI6"/>
<gene>
    <name evidence="3" type="ORF">GFB56_26420</name>
</gene>
<dbReference type="Proteomes" id="UP000744980">
    <property type="component" value="Unassembled WGS sequence"/>
</dbReference>
<dbReference type="EMBL" id="WXFA01000024">
    <property type="protein sequence ID" value="MBM3094282.1"/>
    <property type="molecule type" value="Genomic_DNA"/>
</dbReference>
<dbReference type="InterPro" id="IPR001296">
    <property type="entry name" value="Glyco_trans_1"/>
</dbReference>
<evidence type="ECO:0000313" key="3">
    <source>
        <dbReference type="EMBL" id="MBM3094282.1"/>
    </source>
</evidence>
<feature type="domain" description="Glycosyltransferase subfamily 4-like N-terminal" evidence="2">
    <location>
        <begin position="15"/>
        <end position="178"/>
    </location>
</feature>